<comment type="subcellular location">
    <subcellularLocation>
        <location evidence="1">Nucleus</location>
    </subcellularLocation>
</comment>
<dbReference type="EMBL" id="CAXHTB010000009">
    <property type="protein sequence ID" value="CAL0311859.1"/>
    <property type="molecule type" value="Genomic_DNA"/>
</dbReference>
<evidence type="ECO:0000256" key="4">
    <source>
        <dbReference type="ARBA" id="ARBA00023242"/>
    </source>
</evidence>
<dbReference type="Pfam" id="PF00010">
    <property type="entry name" value="HLH"/>
    <property type="match status" value="1"/>
</dbReference>
<evidence type="ECO:0000256" key="1">
    <source>
        <dbReference type="ARBA" id="ARBA00004123"/>
    </source>
</evidence>
<dbReference type="SUPFAM" id="SSF55021">
    <property type="entry name" value="ACT-like"/>
    <property type="match status" value="1"/>
</dbReference>
<keyword evidence="3" id="KW-0804">Transcription</keyword>
<organism evidence="6 7">
    <name type="scientific">Lupinus luteus</name>
    <name type="common">European yellow lupine</name>
    <dbReference type="NCBI Taxonomy" id="3873"/>
    <lineage>
        <taxon>Eukaryota</taxon>
        <taxon>Viridiplantae</taxon>
        <taxon>Streptophyta</taxon>
        <taxon>Embryophyta</taxon>
        <taxon>Tracheophyta</taxon>
        <taxon>Spermatophyta</taxon>
        <taxon>Magnoliopsida</taxon>
        <taxon>eudicotyledons</taxon>
        <taxon>Gunneridae</taxon>
        <taxon>Pentapetalae</taxon>
        <taxon>rosids</taxon>
        <taxon>fabids</taxon>
        <taxon>Fabales</taxon>
        <taxon>Fabaceae</taxon>
        <taxon>Papilionoideae</taxon>
        <taxon>50 kb inversion clade</taxon>
        <taxon>genistoids sensu lato</taxon>
        <taxon>core genistoids</taxon>
        <taxon>Genisteae</taxon>
        <taxon>Lupinus</taxon>
    </lineage>
</organism>
<dbReference type="PANTHER" id="PTHR45496:SF15">
    <property type="entry name" value="CHAPERONE DNAJ-DOMAIN PROTEIN"/>
    <property type="match status" value="1"/>
</dbReference>
<proteinExistence type="predicted"/>
<evidence type="ECO:0000313" key="7">
    <source>
        <dbReference type="Proteomes" id="UP001497480"/>
    </source>
</evidence>
<dbReference type="InterPro" id="IPR011598">
    <property type="entry name" value="bHLH_dom"/>
</dbReference>
<keyword evidence="2" id="KW-0805">Transcription regulation</keyword>
<evidence type="ECO:0000259" key="5">
    <source>
        <dbReference type="PROSITE" id="PS50888"/>
    </source>
</evidence>
<dbReference type="GO" id="GO:0005634">
    <property type="term" value="C:nucleus"/>
    <property type="evidence" value="ECO:0007669"/>
    <property type="project" value="UniProtKB-SubCell"/>
</dbReference>
<protein>
    <recommendedName>
        <fullName evidence="5">BHLH domain-containing protein</fullName>
    </recommendedName>
</protein>
<feature type="domain" description="BHLH" evidence="5">
    <location>
        <begin position="358"/>
        <end position="426"/>
    </location>
</feature>
<dbReference type="Gene3D" id="1.10.287.110">
    <property type="entry name" value="DnaJ domain"/>
    <property type="match status" value="1"/>
</dbReference>
<dbReference type="AlphaFoldDB" id="A0AAV1WR84"/>
<reference evidence="6 7" key="1">
    <citation type="submission" date="2024-03" db="EMBL/GenBank/DDBJ databases">
        <authorList>
            <person name="Martinez-Hernandez J."/>
        </authorList>
    </citation>
    <scope>NUCLEOTIDE SEQUENCE [LARGE SCALE GENOMIC DNA]</scope>
</reference>
<dbReference type="CDD" id="cd06257">
    <property type="entry name" value="DnaJ"/>
    <property type="match status" value="1"/>
</dbReference>
<dbReference type="Proteomes" id="UP001497480">
    <property type="component" value="Unassembled WGS sequence"/>
</dbReference>
<dbReference type="SUPFAM" id="SSF47459">
    <property type="entry name" value="HLH, helix-loop-helix DNA-binding domain"/>
    <property type="match status" value="1"/>
</dbReference>
<evidence type="ECO:0000313" key="6">
    <source>
        <dbReference type="EMBL" id="CAL0311859.1"/>
    </source>
</evidence>
<name>A0AAV1WR84_LUPLU</name>
<gene>
    <name evidence="6" type="ORF">LLUT_LOCUS12919</name>
</gene>
<dbReference type="PANTHER" id="PTHR45496">
    <property type="entry name" value="CHAPERONE DNAJ-DOMAIN SUPERFAMILY PROTEIN"/>
    <property type="match status" value="1"/>
</dbReference>
<comment type="caution">
    <text evidence="6">The sequence shown here is derived from an EMBL/GenBank/DDBJ whole genome shotgun (WGS) entry which is preliminary data.</text>
</comment>
<dbReference type="InterPro" id="IPR001623">
    <property type="entry name" value="DnaJ_domain"/>
</dbReference>
<sequence>MFRSPPTVTISVTLHYNSHMDTPKGPGSEPEHFITACTTILSYRRFSTCRDFASRLPRSDPTTSASLDKILAIADVLSAVHNRLPNNLPDHYSILLLRREDASRDRDLVTRQFKKLALLLDPTAATKFPFSDEALTCVRESWHVLSDPKSRDLYHSQIGYQPPSATFWTACPYCWNLFEYETKYEDCPFLCQSCGKAFHGVPVTAPVKDDDQNKEYYWCQASVPLRYRQKEDNNNMSEKITHFDETKFVYISDDDDDNDGGGSEGLRKNVGEEVWGDVRNQGFQFPGNAAHGPVDLQGNNGKRKMRMKTMAKQGMQQFRNYYNSEVQMRNSSFPRACISDTYNYIISKPRSKAENKETAAKKHSDAEKRRRVRINEQYNALRRILPSIFNHHPNSSSVLCIGNELNRVKTDKASILAETIKQLRKLEKSVPKMLIPSWEDEFTIEQCKNQEQQGLVKVTLSCEDRPGLMLAIERAVGSVNAKLVNADLVTVGGRAKFVLWVQGLVAGKQGLRMLRRTLKVVMHKPVFEMQHFTQ</sequence>
<dbReference type="InterPro" id="IPR045865">
    <property type="entry name" value="ACT-like_dom_sf"/>
</dbReference>
<keyword evidence="4" id="KW-0539">Nucleus</keyword>
<evidence type="ECO:0000256" key="3">
    <source>
        <dbReference type="ARBA" id="ARBA00023163"/>
    </source>
</evidence>
<keyword evidence="7" id="KW-1185">Reference proteome</keyword>
<dbReference type="SMART" id="SM00353">
    <property type="entry name" value="HLH"/>
    <property type="match status" value="1"/>
</dbReference>
<accession>A0AAV1WR84</accession>
<dbReference type="CDD" id="cd04873">
    <property type="entry name" value="ACT_UUR-ACR-like"/>
    <property type="match status" value="1"/>
</dbReference>
<dbReference type="InterPro" id="IPR053052">
    <property type="entry name" value="Imprinting_Balance_Reg"/>
</dbReference>
<dbReference type="SUPFAM" id="SSF46565">
    <property type="entry name" value="Chaperone J-domain"/>
    <property type="match status" value="1"/>
</dbReference>
<dbReference type="InterPro" id="IPR036869">
    <property type="entry name" value="J_dom_sf"/>
</dbReference>
<dbReference type="InterPro" id="IPR036638">
    <property type="entry name" value="HLH_DNA-bd_sf"/>
</dbReference>
<dbReference type="GO" id="GO:0046983">
    <property type="term" value="F:protein dimerization activity"/>
    <property type="evidence" value="ECO:0007669"/>
    <property type="project" value="InterPro"/>
</dbReference>
<dbReference type="Gene3D" id="4.10.280.10">
    <property type="entry name" value="Helix-loop-helix DNA-binding domain"/>
    <property type="match status" value="1"/>
</dbReference>
<evidence type="ECO:0000256" key="2">
    <source>
        <dbReference type="ARBA" id="ARBA00023015"/>
    </source>
</evidence>
<dbReference type="PROSITE" id="PS50888">
    <property type="entry name" value="BHLH"/>
    <property type="match status" value="1"/>
</dbReference>